<proteinExistence type="predicted"/>
<gene>
    <name evidence="1" type="ORF">ETB97_003273</name>
</gene>
<dbReference type="PANTHER" id="PTHR28037">
    <property type="entry name" value="ALCOHOL O-ACETYLTRANSFERASE 1-RELATED"/>
    <property type="match status" value="1"/>
</dbReference>
<organism evidence="1 2">
    <name type="scientific">Petromyces alliaceus</name>
    <name type="common">Aspergillus alliaceus</name>
    <dbReference type="NCBI Taxonomy" id="209559"/>
    <lineage>
        <taxon>Eukaryota</taxon>
        <taxon>Fungi</taxon>
        <taxon>Dikarya</taxon>
        <taxon>Ascomycota</taxon>
        <taxon>Pezizomycotina</taxon>
        <taxon>Eurotiomycetes</taxon>
        <taxon>Eurotiomycetidae</taxon>
        <taxon>Eurotiales</taxon>
        <taxon>Aspergillaceae</taxon>
        <taxon>Aspergillus</taxon>
        <taxon>Aspergillus subgen. Circumdati</taxon>
    </lineage>
</organism>
<comment type="caution">
    <text evidence="1">The sequence shown here is derived from an EMBL/GenBank/DDBJ whole genome shotgun (WGS) entry which is preliminary data.</text>
</comment>
<evidence type="ECO:0000313" key="1">
    <source>
        <dbReference type="EMBL" id="KAF5859132.1"/>
    </source>
</evidence>
<name>A0A8H6A0A7_PETAA</name>
<evidence type="ECO:0000313" key="2">
    <source>
        <dbReference type="Proteomes" id="UP000541154"/>
    </source>
</evidence>
<dbReference type="InterPro" id="IPR052058">
    <property type="entry name" value="Alcohol_O-acetyltransferase"/>
</dbReference>
<dbReference type="InterPro" id="IPR010828">
    <property type="entry name" value="Atf2/Sli1-like"/>
</dbReference>
<protein>
    <submittedName>
        <fullName evidence="1">Uncharacterized protein</fullName>
    </submittedName>
</protein>
<dbReference type="GO" id="GO:0008080">
    <property type="term" value="F:N-acetyltransferase activity"/>
    <property type="evidence" value="ECO:0007669"/>
    <property type="project" value="TreeGrafter"/>
</dbReference>
<keyword evidence="2" id="KW-1185">Reference proteome</keyword>
<dbReference type="EMBL" id="SPNV01000177">
    <property type="protein sequence ID" value="KAF5859132.1"/>
    <property type="molecule type" value="Genomic_DNA"/>
</dbReference>
<sequence>MPLQSFTRLRAASKNERRYIMRHALGWYRSLVISGLYTLEKGTTFDATTVSSYLPALKWCIESHPILSAAIEGDSSETPMFIRPPELDLQNHIKILEPGFSYCKFHDALDLLKQATLEAHDQPWSNVGTIPQWKILILPLPNPLNIMQKRIYVMAQRGRLTGLLSQLVVRALREALPRETRYKAYIGQIVIDLRSFLPDYSDNTMGNCVSAVYETSACSGIESTYDQSFWDAVRKTTSRLSDAANKLDDQPVGLLKYLSNFHPWFLEKIGKRRDSSYEISNLGIFDPSIYGSATATATPSQEENDWKIEKIVFSQPANVTASPLNFQVVTVKDADMIITLNWQVGVLGVTDEETFTKEVLNKVKGSMEEIASA</sequence>
<accession>A0A8H6A0A7</accession>
<dbReference type="Pfam" id="PF07247">
    <property type="entry name" value="AATase"/>
    <property type="match status" value="1"/>
</dbReference>
<dbReference type="AlphaFoldDB" id="A0A8H6A0A7"/>
<dbReference type="Proteomes" id="UP000541154">
    <property type="component" value="Unassembled WGS sequence"/>
</dbReference>
<dbReference type="PANTHER" id="PTHR28037:SF1">
    <property type="entry name" value="ALCOHOL O-ACETYLTRANSFERASE 1-RELATED"/>
    <property type="match status" value="1"/>
</dbReference>
<reference evidence="1 2" key="1">
    <citation type="submission" date="2019-04" db="EMBL/GenBank/DDBJ databases">
        <title>Aspergillus burnettii sp. nov., novel species from soil in southeast Queensland.</title>
        <authorList>
            <person name="Gilchrist C.L.M."/>
            <person name="Pitt J.I."/>
            <person name="Lange L."/>
            <person name="Lacey H.J."/>
            <person name="Vuong D."/>
            <person name="Midgley D.J."/>
            <person name="Greenfield P."/>
            <person name="Bradbury M."/>
            <person name="Lacey E."/>
            <person name="Busk P.K."/>
            <person name="Pilgaard B."/>
            <person name="Chooi Y.H."/>
            <person name="Piggott A.M."/>
        </authorList>
    </citation>
    <scope>NUCLEOTIDE SEQUENCE [LARGE SCALE GENOMIC DNA]</scope>
    <source>
        <strain evidence="1 2">FRR 5400</strain>
    </source>
</reference>